<dbReference type="EMBL" id="JATAAI010000007">
    <property type="protein sequence ID" value="KAK1744254.1"/>
    <property type="molecule type" value="Genomic_DNA"/>
</dbReference>
<sequence>MDLNARPTRNFWDIFHCCRNIGEGENDENPTKFSATNNYAFMKFLDTKGTDMMNTSAADSVNTPTTVATADSKLETITEDDNIFDDDLSEVAMEETEQQNSESEKEADFNEQDASFIYDKMTNLAEQQDDDMPDMDSYLNDDGNTKTTKDDTATQRCNQTAAGEVTFYHFFIFMILRHIFGPLLVGMSVKKKKNVSYWEKFLSFTNCSSIDKHDDEKPSKESVRTMKLRQLKLDEGKCEVYPSLSDVPPILEDEILL</sequence>
<evidence type="ECO:0000313" key="3">
    <source>
        <dbReference type="Proteomes" id="UP001224775"/>
    </source>
</evidence>
<reference evidence="2" key="1">
    <citation type="submission" date="2023-06" db="EMBL/GenBank/DDBJ databases">
        <title>Survivors Of The Sea: Transcriptome response of Skeletonema marinoi to long-term dormancy.</title>
        <authorList>
            <person name="Pinder M.I.M."/>
            <person name="Kourtchenko O."/>
            <person name="Robertson E.K."/>
            <person name="Larsson T."/>
            <person name="Maumus F."/>
            <person name="Osuna-Cruz C.M."/>
            <person name="Vancaester E."/>
            <person name="Stenow R."/>
            <person name="Vandepoele K."/>
            <person name="Ploug H."/>
            <person name="Bruchert V."/>
            <person name="Godhe A."/>
            <person name="Topel M."/>
        </authorList>
    </citation>
    <scope>NUCLEOTIDE SEQUENCE</scope>
    <source>
        <strain evidence="2">R05AC</strain>
    </source>
</reference>
<name>A0AAD9DFH3_9STRA</name>
<protein>
    <submittedName>
        <fullName evidence="2">Uncharacterized protein</fullName>
    </submittedName>
</protein>
<organism evidence="2 3">
    <name type="scientific">Skeletonema marinoi</name>
    <dbReference type="NCBI Taxonomy" id="267567"/>
    <lineage>
        <taxon>Eukaryota</taxon>
        <taxon>Sar</taxon>
        <taxon>Stramenopiles</taxon>
        <taxon>Ochrophyta</taxon>
        <taxon>Bacillariophyta</taxon>
        <taxon>Coscinodiscophyceae</taxon>
        <taxon>Thalassiosirophycidae</taxon>
        <taxon>Thalassiosirales</taxon>
        <taxon>Skeletonemataceae</taxon>
        <taxon>Skeletonema</taxon>
        <taxon>Skeletonema marinoi-dohrnii complex</taxon>
    </lineage>
</organism>
<comment type="caution">
    <text evidence="2">The sequence shown here is derived from an EMBL/GenBank/DDBJ whole genome shotgun (WGS) entry which is preliminary data.</text>
</comment>
<gene>
    <name evidence="2" type="ORF">QTG54_004787</name>
</gene>
<keyword evidence="1" id="KW-0472">Membrane</keyword>
<evidence type="ECO:0000256" key="1">
    <source>
        <dbReference type="SAM" id="Phobius"/>
    </source>
</evidence>
<keyword evidence="1" id="KW-0812">Transmembrane</keyword>
<keyword evidence="3" id="KW-1185">Reference proteome</keyword>
<dbReference type="AlphaFoldDB" id="A0AAD9DFH3"/>
<dbReference type="Proteomes" id="UP001224775">
    <property type="component" value="Unassembled WGS sequence"/>
</dbReference>
<evidence type="ECO:0000313" key="2">
    <source>
        <dbReference type="EMBL" id="KAK1744254.1"/>
    </source>
</evidence>
<feature type="transmembrane region" description="Helical" evidence="1">
    <location>
        <begin position="167"/>
        <end position="185"/>
    </location>
</feature>
<accession>A0AAD9DFH3</accession>
<proteinExistence type="predicted"/>
<keyword evidence="1" id="KW-1133">Transmembrane helix</keyword>